<sequence>MSTKNNIVRKSGTIALATVLVGSSLLSTLPVNVFASEEALKNAVAEAAPTAAPANATEVSTFAELKAALDSKTITDIKLMADIKVTATFSFTTQKNLYGNGHTLDMNKYNIGIAKADSVNRVEDLTITNQSIYPLFWSETAGVQVTYKNVTSSGDQFMYNNLGTTILEGNIKATANLEEIFQGKNLIVKEGANVDFSSVNSNGTSLYVTGNLTQEANSSMKVDSKSYTLYVANTSAQISIAGNLDLRSATMQAIYATGGNMDVKTGAKFKAYAGSTVEEAISITNGSLTVQTGADFNATSNGLQGTVQTGKALTFENGSNFAITNTNAAGSVFANYAGASTKININSDRGLSTWDYGLVSDAKPTHNYSDFKTATFDLYGYDKGTLSQTNLTSNSAQFQSQFVSKTTGKLFGGSYALTNIAQTTIDDLTTDSTQVVGQAEPNANIVIKDAAGTVLGSGRVGSDGYYEVTIAKQAAGTVVTATADSNGITSSASTTVIQASIEQTTIAALTTDSKTATGTAEPNADIEIKANGEVIGSGKVGSDGKYSIAISQQDVGTKVTATATKGTATSAATTTVTQGDLDQTTISALTTKSTTAVGTAEPNATIEIKNNAGDVLGSGKVGSDGKYSITIPKQTAGTEVIAIATLNGKTSTAQTTVVRGELDATTINKITTESVSVSGTAEPNATIVITDQDGKELATGRVGSDGKYSLTIAKQPEGTTVLATASLGGLESEASTIVVRDSIDQTTINALTTDSVSVSGTAEPNATIVITDQNGKELASGRVGSDGIYSLTIAKQAEGTVVTATATKDGKTASTNTTVIRDGIAPTTIEALTADSTVATGTAEPNATIVLTNTAGATIASGTVGSDGKYSLIIPKQAEGTVVTATATKNGKIATANTIVTAGQTIARTTIGALTTDSTVATGTAEPNATIVIKNAAGTIIGSGTVGSDGKYSLTIAKQAAGTVVTATATKDGKTSSASTTVTKQATGTVVVTAPYYVGHDSNIQATVSGDATKVYLLVDNTKYTTVPVSGKFQYYAKDKITSITQDAYIVATDASGKELSRAKVTLKDGNLLKGTVKADEFIVGATNFVTGNFTGSVSKVAISVNGTVYPAVAVTGAGKLQYYAKDKIINETDVVKLIGYNSEGTVVATSDVPVAGPESLTGDLTANPKNFAISTDSYVKGTFTGNVKTIALVVNGVESAKVGVLDATNWQYYAKGKILAPTDVVLVKGYNAAGTLVDTEAITVSQNPAGQSTITPAAFKLKTDTYVKGTFNGSVKYVALKVGDTVYNKVAVLDGKNWQYYAKDKISDETTPVSIIGYDSTGTQIVTAPVTITPENKSTLTANTYKLGDSNVTGAYTGSVKYVAVKIDDTTYSKVPVNTDGSYQYYIKDKVTNKDNKVTVLGYDSTGAVVAQSTVTIDPGVAPTMTADDFVVGTTKEVTGTFTGGIKYVAIKVGDTTYSKVPVNANGTYKYYAKDKITDTTTKVTVLGYDSTGLALEVDLTVK</sequence>
<proteinExistence type="predicted"/>
<evidence type="ECO:0000256" key="1">
    <source>
        <dbReference type="SAM" id="SignalP"/>
    </source>
</evidence>
<feature type="domain" description="Bacterial Ig" evidence="2">
    <location>
        <begin position="826"/>
        <end position="892"/>
    </location>
</feature>
<comment type="caution">
    <text evidence="4">The sequence shown here is derived from an EMBL/GenBank/DDBJ whole genome shotgun (WGS) entry which is preliminary data.</text>
</comment>
<dbReference type="InterPro" id="IPR013783">
    <property type="entry name" value="Ig-like_fold"/>
</dbReference>
<feature type="domain" description="Bacterial Ig" evidence="3">
    <location>
        <begin position="1425"/>
        <end position="1497"/>
    </location>
</feature>
<dbReference type="Gene3D" id="2.60.40.10">
    <property type="entry name" value="Immunoglobulins"/>
    <property type="match status" value="7"/>
</dbReference>
<dbReference type="InterPro" id="IPR046776">
    <property type="entry name" value="Pectate_lyase_5"/>
</dbReference>
<dbReference type="Pfam" id="PF20622">
    <property type="entry name" value="Big_15"/>
    <property type="match status" value="6"/>
</dbReference>
<protein>
    <submittedName>
        <fullName evidence="4">Autolysin modifier protein</fullName>
    </submittedName>
</protein>
<dbReference type="Pfam" id="PF20585">
    <property type="entry name" value="Pectate_lyase_5"/>
    <property type="match status" value="1"/>
</dbReference>
<evidence type="ECO:0000259" key="2">
    <source>
        <dbReference type="Pfam" id="PF17936"/>
    </source>
</evidence>
<feature type="domain" description="Bacterial Ig" evidence="3">
    <location>
        <begin position="1340"/>
        <end position="1419"/>
    </location>
</feature>
<feature type="domain" description="Bacterial Ig" evidence="2">
    <location>
        <begin position="912"/>
        <end position="983"/>
    </location>
</feature>
<gene>
    <name evidence="4" type="ORF">HB759_06925</name>
</gene>
<feature type="domain" description="Bacterial Ig" evidence="2">
    <location>
        <begin position="664"/>
        <end position="741"/>
    </location>
</feature>
<dbReference type="EMBL" id="JAAROL010000002">
    <property type="protein sequence ID" value="MBC1331665.1"/>
    <property type="molecule type" value="Genomic_DNA"/>
</dbReference>
<evidence type="ECO:0000259" key="3">
    <source>
        <dbReference type="Pfam" id="PF20622"/>
    </source>
</evidence>
<organism evidence="4 5">
    <name type="scientific">Listeria booriae</name>
    <dbReference type="NCBI Taxonomy" id="1552123"/>
    <lineage>
        <taxon>Bacteria</taxon>
        <taxon>Bacillati</taxon>
        <taxon>Bacillota</taxon>
        <taxon>Bacilli</taxon>
        <taxon>Bacillales</taxon>
        <taxon>Listeriaceae</taxon>
        <taxon>Listeria</taxon>
    </lineage>
</organism>
<feature type="domain" description="Bacterial Ig" evidence="3">
    <location>
        <begin position="1075"/>
        <end position="1156"/>
    </location>
</feature>
<dbReference type="InterPro" id="IPR046746">
    <property type="entry name" value="Big_15"/>
</dbReference>
<feature type="domain" description="Bacterial Ig" evidence="2">
    <location>
        <begin position="585"/>
        <end position="658"/>
    </location>
</feature>
<feature type="signal peptide" evidence="1">
    <location>
        <begin position="1"/>
        <end position="35"/>
    </location>
</feature>
<feature type="domain" description="Bacterial Ig" evidence="2">
    <location>
        <begin position="504"/>
        <end position="578"/>
    </location>
</feature>
<feature type="domain" description="Bacterial Ig" evidence="3">
    <location>
        <begin position="1168"/>
        <end position="1246"/>
    </location>
</feature>
<reference evidence="4 5" key="1">
    <citation type="submission" date="2020-03" db="EMBL/GenBank/DDBJ databases">
        <title>Soil Listeria distribution.</title>
        <authorList>
            <person name="Liao J."/>
            <person name="Wiedmann M."/>
        </authorList>
    </citation>
    <scope>NUCLEOTIDE SEQUENCE [LARGE SCALE GENOMIC DNA]</scope>
    <source>
        <strain evidence="4 5">FSL L7-1833</strain>
    </source>
</reference>
<feature type="domain" description="Bacterial Ig" evidence="3">
    <location>
        <begin position="991"/>
        <end position="1068"/>
    </location>
</feature>
<evidence type="ECO:0000313" key="5">
    <source>
        <dbReference type="Proteomes" id="UP000532866"/>
    </source>
</evidence>
<feature type="domain" description="Bacterial Ig" evidence="2">
    <location>
        <begin position="746"/>
        <end position="819"/>
    </location>
</feature>
<feature type="chain" id="PRO_5030912512" evidence="1">
    <location>
        <begin position="36"/>
        <end position="1504"/>
    </location>
</feature>
<evidence type="ECO:0000313" key="4">
    <source>
        <dbReference type="EMBL" id="MBC1331665.1"/>
    </source>
</evidence>
<feature type="domain" description="Bacterial Ig" evidence="2">
    <location>
        <begin position="424"/>
        <end position="496"/>
    </location>
</feature>
<dbReference type="Proteomes" id="UP000532866">
    <property type="component" value="Unassembled WGS sequence"/>
</dbReference>
<dbReference type="RefSeq" id="WP_185373463.1">
    <property type="nucleotide sequence ID" value="NZ_JAARNB010000003.1"/>
</dbReference>
<feature type="domain" description="Bacterial Ig" evidence="3">
    <location>
        <begin position="1254"/>
        <end position="1334"/>
    </location>
</feature>
<name>A0A7X0WD09_9LIST</name>
<keyword evidence="1" id="KW-0732">Signal</keyword>
<dbReference type="Pfam" id="PF17936">
    <property type="entry name" value="Big_6"/>
    <property type="match status" value="7"/>
</dbReference>
<dbReference type="InterPro" id="IPR041498">
    <property type="entry name" value="Big_6"/>
</dbReference>
<accession>A0A7X0WD09</accession>